<protein>
    <recommendedName>
        <fullName evidence="1">Enoyl reductase (ER) domain-containing protein</fullName>
    </recommendedName>
</protein>
<dbReference type="AlphaFoldDB" id="A0AB74K7Q6"/>
<evidence type="ECO:0000313" key="2">
    <source>
        <dbReference type="EMBL" id="TIC57649.1"/>
    </source>
</evidence>
<dbReference type="InterPro" id="IPR013154">
    <property type="entry name" value="ADH-like_N"/>
</dbReference>
<feature type="domain" description="Enoyl reductase (ER)" evidence="1">
    <location>
        <begin position="15"/>
        <end position="339"/>
    </location>
</feature>
<dbReference type="SUPFAM" id="SSF51735">
    <property type="entry name" value="NAD(P)-binding Rossmann-fold domains"/>
    <property type="match status" value="1"/>
</dbReference>
<name>A0AB74K7Q6_9BASI</name>
<dbReference type="PANTHER" id="PTHR45033">
    <property type="match status" value="1"/>
</dbReference>
<reference evidence="2 3" key="1">
    <citation type="submission" date="2019-03" db="EMBL/GenBank/DDBJ databases">
        <title>Sequencing 25 genomes of Wallemia mellicola.</title>
        <authorList>
            <person name="Gostincar C."/>
        </authorList>
    </citation>
    <scope>NUCLEOTIDE SEQUENCE [LARGE SCALE GENOMIC DNA]</scope>
    <source>
        <strain evidence="2 3">EXF-1277</strain>
    </source>
</reference>
<dbReference type="CDD" id="cd08276">
    <property type="entry name" value="MDR7"/>
    <property type="match status" value="1"/>
</dbReference>
<dbReference type="Gene3D" id="3.40.50.720">
    <property type="entry name" value="NAD(P)-binding Rossmann-like Domain"/>
    <property type="match status" value="1"/>
</dbReference>
<evidence type="ECO:0000259" key="1">
    <source>
        <dbReference type="SMART" id="SM00829"/>
    </source>
</evidence>
<dbReference type="InterPro" id="IPR011032">
    <property type="entry name" value="GroES-like_sf"/>
</dbReference>
<accession>A0AB74K7Q6</accession>
<dbReference type="InterPro" id="IPR052711">
    <property type="entry name" value="Zinc_ADH-like"/>
</dbReference>
<dbReference type="InterPro" id="IPR036291">
    <property type="entry name" value="NAD(P)-bd_dom_sf"/>
</dbReference>
<comment type="caution">
    <text evidence="2">The sequence shown here is derived from an EMBL/GenBank/DDBJ whole genome shotgun (WGS) entry which is preliminary data.</text>
</comment>
<dbReference type="Proteomes" id="UP000305362">
    <property type="component" value="Unassembled WGS sequence"/>
</dbReference>
<proteinExistence type="predicted"/>
<dbReference type="Pfam" id="PF00107">
    <property type="entry name" value="ADH_zinc_N"/>
    <property type="match status" value="1"/>
</dbReference>
<dbReference type="SUPFAM" id="SSF50129">
    <property type="entry name" value="GroES-like"/>
    <property type="match status" value="1"/>
</dbReference>
<sequence length="342" mass="36779">MATQKVFRLPNQSERTSHKAIKESLEPIPQTSSYEVLINIKAVSLNYRDIVIANGKYPFPVKDKVVPCSDGAGVVEKVGDSVKNFKKGDRVIGSFDPTNLYGPQLDWNGGLGGPVDGNLRDYITLPATSIIKIPEENNLSFPQLASLVCTGTTVWNAFYGNQPLIPGTGGVSITGLILAKAAGASTIITSSSDDKLKYVKDKFGVDYTINYKSTPNWAEVAKEITKGEGVDHIIENGGSGTIKQSLDCLKMGGIISVIGFLSLAKQDDMPDVALLALSKGCIVRGITVGSKQLTEQLVNFVSKKDLHPPVEKVFEFSHQGIIAAYDYLESGNHTGKICISKV</sequence>
<organism evidence="2 3">
    <name type="scientific">Wallemia mellicola</name>
    <dbReference type="NCBI Taxonomy" id="1708541"/>
    <lineage>
        <taxon>Eukaryota</taxon>
        <taxon>Fungi</taxon>
        <taxon>Dikarya</taxon>
        <taxon>Basidiomycota</taxon>
        <taxon>Wallemiomycotina</taxon>
        <taxon>Wallemiomycetes</taxon>
        <taxon>Wallemiales</taxon>
        <taxon>Wallemiaceae</taxon>
        <taxon>Wallemia</taxon>
    </lineage>
</organism>
<evidence type="ECO:0000313" key="3">
    <source>
        <dbReference type="Proteomes" id="UP000305362"/>
    </source>
</evidence>
<dbReference type="Pfam" id="PF08240">
    <property type="entry name" value="ADH_N"/>
    <property type="match status" value="1"/>
</dbReference>
<dbReference type="InterPro" id="IPR020843">
    <property type="entry name" value="ER"/>
</dbReference>
<dbReference type="EMBL" id="SPRV01000109">
    <property type="protein sequence ID" value="TIC57649.1"/>
    <property type="molecule type" value="Genomic_DNA"/>
</dbReference>
<dbReference type="PANTHER" id="PTHR45033:SF2">
    <property type="entry name" value="ZINC-TYPE ALCOHOL DEHYDROGENASE-LIKE PROTEIN C1773.06C"/>
    <property type="match status" value="1"/>
</dbReference>
<dbReference type="SMART" id="SM00829">
    <property type="entry name" value="PKS_ER"/>
    <property type="match status" value="1"/>
</dbReference>
<dbReference type="InterPro" id="IPR013149">
    <property type="entry name" value="ADH-like_C"/>
</dbReference>
<dbReference type="GO" id="GO:0016491">
    <property type="term" value="F:oxidoreductase activity"/>
    <property type="evidence" value="ECO:0007669"/>
    <property type="project" value="InterPro"/>
</dbReference>
<gene>
    <name evidence="2" type="ORF">E3Q03_04415</name>
</gene>
<dbReference type="Gene3D" id="3.90.180.10">
    <property type="entry name" value="Medium-chain alcohol dehydrogenases, catalytic domain"/>
    <property type="match status" value="1"/>
</dbReference>